<evidence type="ECO:0000313" key="2">
    <source>
        <dbReference type="Proteomes" id="UP000653730"/>
    </source>
</evidence>
<dbReference type="RefSeq" id="WP_187964386.1">
    <property type="nucleotide sequence ID" value="NZ_JACVDC010000007.1"/>
</dbReference>
<dbReference type="Proteomes" id="UP000653730">
    <property type="component" value="Unassembled WGS sequence"/>
</dbReference>
<name>A0A926Q1X4_9FLAO</name>
<dbReference type="EMBL" id="JACVDC010000007">
    <property type="protein sequence ID" value="MBC9795234.1"/>
    <property type="molecule type" value="Genomic_DNA"/>
</dbReference>
<comment type="caution">
    <text evidence="1">The sequence shown here is derived from an EMBL/GenBank/DDBJ whole genome shotgun (WGS) entry which is preliminary data.</text>
</comment>
<reference evidence="1 2" key="1">
    <citation type="submission" date="2020-09" db="EMBL/GenBank/DDBJ databases">
        <title>Sinomicrobium weinanense sp. nov., a halophilic bacteria isolated from saline-alkali soil.</title>
        <authorList>
            <person name="Wu P."/>
            <person name="Ren H."/>
            <person name="Mei Y."/>
            <person name="Liang Y."/>
            <person name="Chen Z."/>
        </authorList>
    </citation>
    <scope>NUCLEOTIDE SEQUENCE [LARGE SCALE GENOMIC DNA]</scope>
    <source>
        <strain evidence="1 2">FJxs</strain>
    </source>
</reference>
<organism evidence="1 2">
    <name type="scientific">Sinomicrobium weinanense</name>
    <dbReference type="NCBI Taxonomy" id="2842200"/>
    <lineage>
        <taxon>Bacteria</taxon>
        <taxon>Pseudomonadati</taxon>
        <taxon>Bacteroidota</taxon>
        <taxon>Flavobacteriia</taxon>
        <taxon>Flavobacteriales</taxon>
        <taxon>Flavobacteriaceae</taxon>
        <taxon>Sinomicrobium</taxon>
    </lineage>
</organism>
<dbReference type="AlphaFoldDB" id="A0A926Q1X4"/>
<evidence type="ECO:0000313" key="1">
    <source>
        <dbReference type="EMBL" id="MBC9795234.1"/>
    </source>
</evidence>
<protein>
    <submittedName>
        <fullName evidence="1">Phosphate ABC transporter permease family protein</fullName>
    </submittedName>
</protein>
<proteinExistence type="predicted"/>
<keyword evidence="2" id="KW-1185">Reference proteome</keyword>
<gene>
    <name evidence="1" type="ORF">IBL28_04595</name>
</gene>
<sequence length="52" mass="5738">MVLPALLFLMVWLFFSNGVYKSTFQISLPIQLSSSNTSVVSKPVSTRASTNE</sequence>
<accession>A0A926Q1X4</accession>